<dbReference type="InterPro" id="IPR007280">
    <property type="entry name" value="Peptidase_C_arc/bac"/>
</dbReference>
<dbReference type="EMBL" id="QGGR01000006">
    <property type="protein sequence ID" value="PWK48099.1"/>
    <property type="molecule type" value="Genomic_DNA"/>
</dbReference>
<protein>
    <submittedName>
        <fullName evidence="2">Pre-peptidase</fullName>
    </submittedName>
</protein>
<proteinExistence type="predicted"/>
<dbReference type="Gene3D" id="2.60.120.380">
    <property type="match status" value="1"/>
</dbReference>
<evidence type="ECO:0000259" key="1">
    <source>
        <dbReference type="Pfam" id="PF04151"/>
    </source>
</evidence>
<organism evidence="2 3">
    <name type="scientific">Actinoplanes xinjiangensis</name>
    <dbReference type="NCBI Taxonomy" id="512350"/>
    <lineage>
        <taxon>Bacteria</taxon>
        <taxon>Bacillati</taxon>
        <taxon>Actinomycetota</taxon>
        <taxon>Actinomycetes</taxon>
        <taxon>Micromonosporales</taxon>
        <taxon>Micromonosporaceae</taxon>
        <taxon>Actinoplanes</taxon>
    </lineage>
</organism>
<keyword evidence="3" id="KW-1185">Reference proteome</keyword>
<name>A0A316FI14_9ACTN</name>
<dbReference type="Pfam" id="PF04151">
    <property type="entry name" value="PPC"/>
    <property type="match status" value="1"/>
</dbReference>
<reference evidence="2 3" key="1">
    <citation type="submission" date="2018-05" db="EMBL/GenBank/DDBJ databases">
        <title>Genomic Encyclopedia of Archaeal and Bacterial Type Strains, Phase II (KMG-II): from individual species to whole genera.</title>
        <authorList>
            <person name="Goeker M."/>
        </authorList>
    </citation>
    <scope>NUCLEOTIDE SEQUENCE [LARGE SCALE GENOMIC DNA]</scope>
    <source>
        <strain evidence="2 3">DSM 45184</strain>
    </source>
</reference>
<gene>
    <name evidence="2" type="ORF">BC793_106126</name>
</gene>
<feature type="domain" description="Peptidase C-terminal archaeal/bacterial" evidence="1">
    <location>
        <begin position="460"/>
        <end position="530"/>
    </location>
</feature>
<evidence type="ECO:0000313" key="2">
    <source>
        <dbReference type="EMBL" id="PWK48099.1"/>
    </source>
</evidence>
<dbReference type="AlphaFoldDB" id="A0A316FI14"/>
<dbReference type="Proteomes" id="UP000245697">
    <property type="component" value="Unassembled WGS sequence"/>
</dbReference>
<sequence length="546" mass="56821">MVVVTLSGAASSPLREYEDKRLILNAEPISANRATFEATDGDRLTVVLRRGTLPADSTPQVVIRTADGAEITRSAWWEPVSLARVDAPADDVYIAEVVDPAGGTGTLQLVGTTRKTTTMDGPPLTLSISKPGERVFVTFPAIAGKPFTVVARSDDASPEQDVRLAVHEPGGRELGTIYDPGLSSVAPELDIVAPATGTYALEMSASGDAVGTVTVYLTSPAEPESITVNGPDLPLTFDRPGRQLTATFPAIEGRRLFVVARGAGLLNTYAVQLTVEGSDGRTIGSGSEEQTDLTVLGFPVHRTGRHLVRLDADPLAKGKVDVAVLEAATATARVGGPAVELDIDRPGRPGFVTVPAAAGERLTALITTKALEPDERLTDVTVRSPHGTTIASGALGAGVRHDFTDTSFTTRSAGPHTVQIEPDGLSTGRFAVRVVGSSTVAAEVGGPAVLARTPEPGGRAFVRFDVTAGQWLDVVVHADQLPEVGAALDLLAPDGAGNVGLRSYVSAADPDGETITFTPPASGTYLLEVDPDHDHAGSVTVQIKEH</sequence>
<comment type="caution">
    <text evidence="2">The sequence shown here is derived from an EMBL/GenBank/DDBJ whole genome shotgun (WGS) entry which is preliminary data.</text>
</comment>
<evidence type="ECO:0000313" key="3">
    <source>
        <dbReference type="Proteomes" id="UP000245697"/>
    </source>
</evidence>
<accession>A0A316FI14</accession>